<accession>A0A446BPS8</accession>
<evidence type="ECO:0000313" key="1">
    <source>
        <dbReference type="EMBL" id="SPQ24484.1"/>
    </source>
</evidence>
<dbReference type="EMBL" id="OUUZ01000013">
    <property type="protein sequence ID" value="SPQ24484.1"/>
    <property type="molecule type" value="Genomic_DNA"/>
</dbReference>
<dbReference type="Proteomes" id="UP000289323">
    <property type="component" value="Unassembled WGS sequence"/>
</dbReference>
<gene>
    <name evidence="1" type="ORF">TT172_LOCUS6903</name>
</gene>
<organism evidence="1 2">
    <name type="scientific">Thermothielavioides terrestris</name>
    <dbReference type="NCBI Taxonomy" id="2587410"/>
    <lineage>
        <taxon>Eukaryota</taxon>
        <taxon>Fungi</taxon>
        <taxon>Dikarya</taxon>
        <taxon>Ascomycota</taxon>
        <taxon>Pezizomycotina</taxon>
        <taxon>Sordariomycetes</taxon>
        <taxon>Sordariomycetidae</taxon>
        <taxon>Sordariales</taxon>
        <taxon>Chaetomiaceae</taxon>
        <taxon>Thermothielavioides</taxon>
    </lineage>
</organism>
<name>A0A446BPS8_9PEZI</name>
<evidence type="ECO:0000313" key="2">
    <source>
        <dbReference type="Proteomes" id="UP000289323"/>
    </source>
</evidence>
<reference evidence="1 2" key="1">
    <citation type="submission" date="2018-04" db="EMBL/GenBank/DDBJ databases">
        <authorList>
            <person name="Huttner S."/>
            <person name="Dainat J."/>
        </authorList>
    </citation>
    <scope>NUCLEOTIDE SEQUENCE [LARGE SCALE GENOMIC DNA]</scope>
</reference>
<protein>
    <submittedName>
        <fullName evidence="1">79f92ae9-0d5a-48d4-a2a0-a3a87a7c627e</fullName>
    </submittedName>
</protein>
<proteinExistence type="predicted"/>
<sequence>MSIADFENAS</sequence>